<dbReference type="Gene3D" id="3.40.50.880">
    <property type="match status" value="1"/>
</dbReference>
<accession>A0A6B3SQ95</accession>
<evidence type="ECO:0000259" key="4">
    <source>
        <dbReference type="PROSITE" id="PS01124"/>
    </source>
</evidence>
<dbReference type="InterPro" id="IPR018062">
    <property type="entry name" value="HTH_AraC-typ_CS"/>
</dbReference>
<protein>
    <submittedName>
        <fullName evidence="5">Helix-turn-helix domain-containing protein</fullName>
    </submittedName>
</protein>
<dbReference type="PANTHER" id="PTHR43130">
    <property type="entry name" value="ARAC-FAMILY TRANSCRIPTIONAL REGULATOR"/>
    <property type="match status" value="1"/>
</dbReference>
<dbReference type="PROSITE" id="PS01124">
    <property type="entry name" value="HTH_ARAC_FAMILY_2"/>
    <property type="match status" value="1"/>
</dbReference>
<dbReference type="InterPro" id="IPR052158">
    <property type="entry name" value="INH-QAR"/>
</dbReference>
<reference evidence="5 6" key="1">
    <citation type="submission" date="2020-02" db="EMBL/GenBank/DDBJ databases">
        <authorList>
            <person name="Kim M.K."/>
        </authorList>
    </citation>
    <scope>NUCLEOTIDE SEQUENCE [LARGE SCALE GENOMIC DNA]</scope>
    <source>
        <strain evidence="5 6">17J57-3</strain>
    </source>
</reference>
<evidence type="ECO:0000256" key="2">
    <source>
        <dbReference type="ARBA" id="ARBA00023125"/>
    </source>
</evidence>
<comment type="caution">
    <text evidence="5">The sequence shown here is derived from an EMBL/GenBank/DDBJ whole genome shotgun (WGS) entry which is preliminary data.</text>
</comment>
<dbReference type="PROSITE" id="PS00041">
    <property type="entry name" value="HTH_ARAC_FAMILY_1"/>
    <property type="match status" value="1"/>
</dbReference>
<keyword evidence="1" id="KW-0805">Transcription regulation</keyword>
<dbReference type="AlphaFoldDB" id="A0A6B3SQ95"/>
<dbReference type="GO" id="GO:0043565">
    <property type="term" value="F:sequence-specific DNA binding"/>
    <property type="evidence" value="ECO:0007669"/>
    <property type="project" value="InterPro"/>
</dbReference>
<dbReference type="EMBL" id="JAAIVB010000065">
    <property type="protein sequence ID" value="NEX63080.1"/>
    <property type="molecule type" value="Genomic_DNA"/>
</dbReference>
<dbReference type="PANTHER" id="PTHR43130:SF3">
    <property type="entry name" value="HTH-TYPE TRANSCRIPTIONAL REGULATOR RV1931C"/>
    <property type="match status" value="1"/>
</dbReference>
<keyword evidence="3" id="KW-0804">Transcription</keyword>
<dbReference type="SUPFAM" id="SSF46689">
    <property type="entry name" value="Homeodomain-like"/>
    <property type="match status" value="2"/>
</dbReference>
<dbReference type="InterPro" id="IPR029062">
    <property type="entry name" value="Class_I_gatase-like"/>
</dbReference>
<gene>
    <name evidence="5" type="ORF">G3574_18505</name>
</gene>
<dbReference type="SMART" id="SM00342">
    <property type="entry name" value="HTH_ARAC"/>
    <property type="match status" value="1"/>
</dbReference>
<dbReference type="InterPro" id="IPR009057">
    <property type="entry name" value="Homeodomain-like_sf"/>
</dbReference>
<dbReference type="Gene3D" id="1.10.10.60">
    <property type="entry name" value="Homeodomain-like"/>
    <property type="match status" value="1"/>
</dbReference>
<dbReference type="Pfam" id="PF01965">
    <property type="entry name" value="DJ-1_PfpI"/>
    <property type="match status" value="1"/>
</dbReference>
<organism evidence="5 6">
    <name type="scientific">Noviherbaspirillum galbum</name>
    <dbReference type="NCBI Taxonomy" id="2709383"/>
    <lineage>
        <taxon>Bacteria</taxon>
        <taxon>Pseudomonadati</taxon>
        <taxon>Pseudomonadota</taxon>
        <taxon>Betaproteobacteria</taxon>
        <taxon>Burkholderiales</taxon>
        <taxon>Oxalobacteraceae</taxon>
        <taxon>Noviherbaspirillum</taxon>
    </lineage>
</organism>
<feature type="domain" description="HTH araC/xylS-type" evidence="4">
    <location>
        <begin position="225"/>
        <end position="323"/>
    </location>
</feature>
<name>A0A6B3SQ95_9BURK</name>
<proteinExistence type="predicted"/>
<keyword evidence="2" id="KW-0238">DNA-binding</keyword>
<evidence type="ECO:0000313" key="5">
    <source>
        <dbReference type="EMBL" id="NEX63080.1"/>
    </source>
</evidence>
<dbReference type="Proteomes" id="UP000482155">
    <property type="component" value="Unassembled WGS sequence"/>
</dbReference>
<keyword evidence="6" id="KW-1185">Reference proteome</keyword>
<dbReference type="GO" id="GO:0003700">
    <property type="term" value="F:DNA-binding transcription factor activity"/>
    <property type="evidence" value="ECO:0007669"/>
    <property type="project" value="InterPro"/>
</dbReference>
<sequence>MPSPSSSTRPGPTRIAVVAFDGITPFHLSVPSLVFGKLNDPEGKPLFDVFACSMDPSPIRTSAGFGIAIDADLSALAGADIVMMPTWHDDCRKASPILLDALRAAHARGARMVGLCLGAFPLAEAGLLDGKPATTHWAAAGLLATRFPKVKVDRDVLYIADPDVLTSAGVAAGLDCCLHLLRELCGAETANRVARRLVVAPHRQGGQAQFIERPVPASHSDNRFSLVLDWVNGRLAEEHSIDALARRAAMSRRNFTRHFRQATGMSFKQWLLAQRLGHAQRMLENSDASIDVVAAEAGFGTAISLRQHFKTAFRTTPSAYRVFFRQGG</sequence>
<dbReference type="SUPFAM" id="SSF52317">
    <property type="entry name" value="Class I glutamine amidotransferase-like"/>
    <property type="match status" value="1"/>
</dbReference>
<dbReference type="RefSeq" id="WP_163966455.1">
    <property type="nucleotide sequence ID" value="NZ_JAAIVB010000065.1"/>
</dbReference>
<dbReference type="InterPro" id="IPR002818">
    <property type="entry name" value="DJ-1/PfpI"/>
</dbReference>
<evidence type="ECO:0000313" key="6">
    <source>
        <dbReference type="Proteomes" id="UP000482155"/>
    </source>
</evidence>
<dbReference type="CDD" id="cd03137">
    <property type="entry name" value="GATase1_AraC_1"/>
    <property type="match status" value="1"/>
</dbReference>
<dbReference type="Pfam" id="PF12833">
    <property type="entry name" value="HTH_18"/>
    <property type="match status" value="1"/>
</dbReference>
<dbReference type="InterPro" id="IPR018060">
    <property type="entry name" value="HTH_AraC"/>
</dbReference>
<evidence type="ECO:0000256" key="1">
    <source>
        <dbReference type="ARBA" id="ARBA00023015"/>
    </source>
</evidence>
<evidence type="ECO:0000256" key="3">
    <source>
        <dbReference type="ARBA" id="ARBA00023163"/>
    </source>
</evidence>